<dbReference type="InterPro" id="IPR051143">
    <property type="entry name" value="TrkH_K-transport"/>
</dbReference>
<feature type="transmembrane region" description="Helical" evidence="10">
    <location>
        <begin position="560"/>
        <end position="584"/>
    </location>
</feature>
<feature type="transmembrane region" description="Helical" evidence="10">
    <location>
        <begin position="751"/>
        <end position="770"/>
    </location>
</feature>
<feature type="region of interest" description="Disordered" evidence="11">
    <location>
        <begin position="226"/>
        <end position="295"/>
    </location>
</feature>
<dbReference type="InterPro" id="IPR004773">
    <property type="entry name" value="K/Na_transp_Trk1/HKT1"/>
</dbReference>
<keyword evidence="7 10" id="KW-1133">Transmembrane helix</keyword>
<reference evidence="12 13" key="1">
    <citation type="journal article" date="2020" name="ISME J.">
        <title>Uncovering the hidden diversity of litter-decomposition mechanisms in mushroom-forming fungi.</title>
        <authorList>
            <person name="Floudas D."/>
            <person name="Bentzer J."/>
            <person name="Ahren D."/>
            <person name="Johansson T."/>
            <person name="Persson P."/>
            <person name="Tunlid A."/>
        </authorList>
    </citation>
    <scope>NUCLEOTIDE SEQUENCE [LARGE SCALE GENOMIC DNA]</scope>
    <source>
        <strain evidence="12 13">CBS 146.42</strain>
    </source>
</reference>
<proteinExistence type="inferred from homology"/>
<dbReference type="InterPro" id="IPR003445">
    <property type="entry name" value="Cat_transpt"/>
</dbReference>
<keyword evidence="3 10" id="KW-0813">Transport</keyword>
<evidence type="ECO:0000256" key="4">
    <source>
        <dbReference type="ARBA" id="ARBA00022538"/>
    </source>
</evidence>
<keyword evidence="8 10" id="KW-0406">Ion transport</keyword>
<evidence type="ECO:0000256" key="3">
    <source>
        <dbReference type="ARBA" id="ARBA00022448"/>
    </source>
</evidence>
<feature type="compositionally biased region" description="Polar residues" evidence="11">
    <location>
        <begin position="884"/>
        <end position="893"/>
    </location>
</feature>
<comment type="similarity">
    <text evidence="2 10">Belongs to the TrkH potassium transport family.</text>
</comment>
<comment type="subcellular location">
    <subcellularLocation>
        <location evidence="1">Membrane</location>
        <topology evidence="1">Multi-pass membrane protein</topology>
    </subcellularLocation>
</comment>
<dbReference type="Proteomes" id="UP000559027">
    <property type="component" value="Unassembled WGS sequence"/>
</dbReference>
<dbReference type="GO" id="GO:0140107">
    <property type="term" value="F:high-affinity potassium ion transmembrane transporter activity"/>
    <property type="evidence" value="ECO:0007669"/>
    <property type="project" value="TreeGrafter"/>
</dbReference>
<feature type="compositionally biased region" description="Basic and acidic residues" evidence="11">
    <location>
        <begin position="383"/>
        <end position="395"/>
    </location>
</feature>
<feature type="transmembrane region" description="Helical" evidence="10">
    <location>
        <begin position="687"/>
        <end position="704"/>
    </location>
</feature>
<evidence type="ECO:0000256" key="10">
    <source>
        <dbReference type="PIRNR" id="PIRNR002450"/>
    </source>
</evidence>
<dbReference type="InterPro" id="IPR015958">
    <property type="entry name" value="Trk1_fungi"/>
</dbReference>
<keyword evidence="5 10" id="KW-0812">Transmembrane</keyword>
<feature type="region of interest" description="Disordered" evidence="11">
    <location>
        <begin position="316"/>
        <end position="395"/>
    </location>
</feature>
<comment type="caution">
    <text evidence="12">The sequence shown here is derived from an EMBL/GenBank/DDBJ whole genome shotgun (WGS) entry which is preliminary data.</text>
</comment>
<dbReference type="PANTHER" id="PTHR31064">
    <property type="entry name" value="POTASSIUM TRANSPORT PROTEIN DDB_G0292412-RELATED"/>
    <property type="match status" value="1"/>
</dbReference>
<feature type="transmembrane region" description="Helical" evidence="10">
    <location>
        <begin position="26"/>
        <end position="46"/>
    </location>
</feature>
<feature type="transmembrane region" description="Helical" evidence="10">
    <location>
        <begin position="654"/>
        <end position="675"/>
    </location>
</feature>
<evidence type="ECO:0000256" key="2">
    <source>
        <dbReference type="ARBA" id="ARBA00009137"/>
    </source>
</evidence>
<dbReference type="PANTHER" id="PTHR31064:SF30">
    <property type="entry name" value="HIGH-AFFINITY POTASSIUM TRANSPORT PROTEIN-RELATED"/>
    <property type="match status" value="1"/>
</dbReference>
<evidence type="ECO:0000256" key="11">
    <source>
        <dbReference type="SAM" id="MobiDB-lite"/>
    </source>
</evidence>
<dbReference type="NCBIfam" id="TIGR00934">
    <property type="entry name" value="2a38euk"/>
    <property type="match status" value="1"/>
</dbReference>
<feature type="compositionally biased region" description="Polar residues" evidence="11">
    <location>
        <begin position="367"/>
        <end position="380"/>
    </location>
</feature>
<organism evidence="12 13">
    <name type="scientific">Leucocoprinus leucothites</name>
    <dbReference type="NCBI Taxonomy" id="201217"/>
    <lineage>
        <taxon>Eukaryota</taxon>
        <taxon>Fungi</taxon>
        <taxon>Dikarya</taxon>
        <taxon>Basidiomycota</taxon>
        <taxon>Agaricomycotina</taxon>
        <taxon>Agaricomycetes</taxon>
        <taxon>Agaricomycetidae</taxon>
        <taxon>Agaricales</taxon>
        <taxon>Agaricineae</taxon>
        <taxon>Agaricaceae</taxon>
        <taxon>Leucocoprinus</taxon>
    </lineage>
</organism>
<feature type="transmembrane region" description="Helical" evidence="10">
    <location>
        <begin position="58"/>
        <end position="79"/>
    </location>
</feature>
<dbReference type="GO" id="GO:0005886">
    <property type="term" value="C:plasma membrane"/>
    <property type="evidence" value="ECO:0007669"/>
    <property type="project" value="InterPro"/>
</dbReference>
<feature type="transmembrane region" description="Helical" evidence="10">
    <location>
        <begin position="622"/>
        <end position="642"/>
    </location>
</feature>
<dbReference type="GO" id="GO:0030007">
    <property type="term" value="P:intracellular potassium ion homeostasis"/>
    <property type="evidence" value="ECO:0007669"/>
    <property type="project" value="UniProtKB-UniRule"/>
</dbReference>
<feature type="transmembrane region" description="Helical" evidence="10">
    <location>
        <begin position="484"/>
        <end position="508"/>
    </location>
</feature>
<keyword evidence="9 10" id="KW-0472">Membrane</keyword>
<keyword evidence="4 10" id="KW-0633">Potassium transport</keyword>
<feature type="region of interest" description="Disordered" evidence="11">
    <location>
        <begin position="870"/>
        <end position="899"/>
    </location>
</feature>
<dbReference type="AlphaFoldDB" id="A0A8H5FZ42"/>
<feature type="region of interest" description="Disordered" evidence="11">
    <location>
        <begin position="915"/>
        <end position="950"/>
    </location>
</feature>
<dbReference type="Pfam" id="PF02386">
    <property type="entry name" value="TrkH"/>
    <property type="match status" value="1"/>
</dbReference>
<feature type="transmembrane region" description="Helical" evidence="10">
    <location>
        <begin position="790"/>
        <end position="813"/>
    </location>
</feature>
<keyword evidence="13" id="KW-1185">Reference proteome</keyword>
<evidence type="ECO:0000256" key="6">
    <source>
        <dbReference type="ARBA" id="ARBA00022958"/>
    </source>
</evidence>
<feature type="transmembrane region" description="Helical" evidence="10">
    <location>
        <begin position="85"/>
        <end position="106"/>
    </location>
</feature>
<dbReference type="OrthoDB" id="9999863at2759"/>
<evidence type="ECO:0000256" key="9">
    <source>
        <dbReference type="ARBA" id="ARBA00023136"/>
    </source>
</evidence>
<accession>A0A8H5FZ42</accession>
<dbReference type="PIRSF" id="PIRSF002450">
    <property type="entry name" value="K+_transpter_TRK"/>
    <property type="match status" value="1"/>
</dbReference>
<evidence type="ECO:0000313" key="13">
    <source>
        <dbReference type="Proteomes" id="UP000559027"/>
    </source>
</evidence>
<feature type="transmembrane region" description="Helical" evidence="10">
    <location>
        <begin position="528"/>
        <end position="548"/>
    </location>
</feature>
<keyword evidence="6 10" id="KW-0630">Potassium</keyword>
<evidence type="ECO:0000313" key="12">
    <source>
        <dbReference type="EMBL" id="KAF5355000.1"/>
    </source>
</evidence>
<evidence type="ECO:0000256" key="5">
    <source>
        <dbReference type="ARBA" id="ARBA00022692"/>
    </source>
</evidence>
<dbReference type="EMBL" id="JAACJO010000008">
    <property type="protein sequence ID" value="KAF5355000.1"/>
    <property type="molecule type" value="Genomic_DNA"/>
</dbReference>
<protein>
    <recommendedName>
        <fullName evidence="10">Potassium transport protein</fullName>
    </recommendedName>
</protein>
<evidence type="ECO:0000256" key="7">
    <source>
        <dbReference type="ARBA" id="ARBA00022989"/>
    </source>
</evidence>
<evidence type="ECO:0000256" key="1">
    <source>
        <dbReference type="ARBA" id="ARBA00004141"/>
    </source>
</evidence>
<gene>
    <name evidence="12" type="ORF">D9756_005481</name>
</gene>
<feature type="compositionally biased region" description="Low complexity" evidence="11">
    <location>
        <begin position="253"/>
        <end position="262"/>
    </location>
</feature>
<dbReference type="GO" id="GO:1990573">
    <property type="term" value="P:potassium ion import across plasma membrane"/>
    <property type="evidence" value="ECO:0007669"/>
    <property type="project" value="TreeGrafter"/>
</dbReference>
<name>A0A8H5FZ42_9AGAR</name>
<sequence length="950" mass="106572">MPHSDPPSHKWPARVWSSVTSELNFYRIHLVYFTVTPLIFSAIFYASNGQNHIAYIDALFNCFSSICVCGLATINLSSLTKWQQVILLIQMQIGHPIFISWFMVLVRRHYFARKFRHMAAEAAQKDPSGTLRGSRLDEERLAAQHERRPWSGRMAALFRPGRSQISVVAEDSSDGSSSVRPNNRGIIRKLRPDMIRRMDDAPKLVNPSGWITGGNAPSLRNIAESPAAVAEAQHDERVGSGYDPHGLQELNPSSESSDSSSEPTTLGGDGRRRRRLSDPGVPSRPVTPTNPIHRYETMMDASTNDNQRGFPRQQTIEFAPDLQRPRGRPEQPVISEYEPDMTSGDAQYPHSSDLRSIRRPSLGPHYTINTQNTIHTAQTQRTHRTEARSSKHRDFGGFPMPHRLISFAVNKVFPKFKRGLTRTITIPATQSLVSTRTGRHAPPHAKAVPYITFNAIVGRNSTFHLLTNEQLEELGGVEYRALNALLWLVGGYFFGLQLISYTIIGPYISTSRWSSAFEVPNLVRPLTSGWFALFQVASAFTNTGSSLVDQSMIPFQKAYAMVVFMIVLIMGGNCAYPIFLRLLIWVTTKLVPSNSRLNETLHFLLDHPRRCYTYLFPSHQTWFLLTIVFLLTSVDWFFFMLLDIGNTVIEQIPLNTRFAAGLFQSVAVRAAGFAIVPMNSVAPAVKVLYMVMMYISIYPIALSVRSTNVYEEQSLGIFPKDDDDLEEKFESSGTRISVWSRYLTMHVRRQLAFDMWWLAIAIFVICIIERHEINNPDNNDWFNIFNISEYLLSLGDLVLRIAVFEIVSAYGTVGLSLGIGDQNYSLCGAFRPLSKLVVCAVILRGRHRGLPVAIDRAILLPSDFEGNDEGDGVPLDARSHHTHTSQGVGTSHNPHAGYAADDGLEAQAQRRITRRTGTISSGSYYEPPVMSEVRSRPVSSFHETAGDHPS</sequence>
<evidence type="ECO:0000256" key="8">
    <source>
        <dbReference type="ARBA" id="ARBA00023065"/>
    </source>
</evidence>
<feature type="region of interest" description="Disordered" evidence="11">
    <location>
        <begin position="168"/>
        <end position="190"/>
    </location>
</feature>